<evidence type="ECO:0000259" key="11">
    <source>
        <dbReference type="Pfam" id="PF03033"/>
    </source>
</evidence>
<comment type="catalytic activity">
    <reaction evidence="10">
        <text>di-trans,octa-cis-undecaprenyl diphospho-N-acetyl-alpha-D-muramoyl-L-alanyl-D-glutamyl-meso-2,6-diaminopimeloyl-D-alanyl-D-alanine + UDP-N-acetyl-alpha-D-glucosamine = di-trans,octa-cis-undecaprenyl diphospho-[N-acetyl-alpha-D-glucosaminyl-(1-&gt;4)]-N-acetyl-alpha-D-muramoyl-L-alanyl-D-glutamyl-meso-2,6-diaminopimeloyl-D-alanyl-D-alanine + UDP + H(+)</text>
        <dbReference type="Rhea" id="RHEA:31227"/>
        <dbReference type="ChEBI" id="CHEBI:15378"/>
        <dbReference type="ChEBI" id="CHEBI:57705"/>
        <dbReference type="ChEBI" id="CHEBI:58223"/>
        <dbReference type="ChEBI" id="CHEBI:61387"/>
        <dbReference type="ChEBI" id="CHEBI:61388"/>
        <dbReference type="EC" id="2.4.1.227"/>
    </reaction>
</comment>
<dbReference type="NCBIfam" id="TIGR01133">
    <property type="entry name" value="murG"/>
    <property type="match status" value="1"/>
</dbReference>
<reference evidence="14" key="1">
    <citation type="journal article" date="2019" name="Int. J. Syst. Evol. Microbiol.">
        <title>The Global Catalogue of Microorganisms (GCM) 10K type strain sequencing project: providing services to taxonomists for standard genome sequencing and annotation.</title>
        <authorList>
            <consortium name="The Broad Institute Genomics Platform"/>
            <consortium name="The Broad Institute Genome Sequencing Center for Infectious Disease"/>
            <person name="Wu L."/>
            <person name="Ma J."/>
        </authorList>
    </citation>
    <scope>NUCLEOTIDE SEQUENCE [LARGE SCALE GENOMIC DNA]</scope>
    <source>
        <strain evidence="14">CGMCC 1.15643</strain>
    </source>
</reference>
<accession>A0ABW0EZL8</accession>
<evidence type="ECO:0000313" key="13">
    <source>
        <dbReference type="EMBL" id="MFC5291993.1"/>
    </source>
</evidence>
<dbReference type="CDD" id="cd03785">
    <property type="entry name" value="GT28_MurG"/>
    <property type="match status" value="1"/>
</dbReference>
<dbReference type="RefSeq" id="WP_158446153.1">
    <property type="nucleotide sequence ID" value="NZ_JAOAOS010000001.1"/>
</dbReference>
<dbReference type="GO" id="GO:0016757">
    <property type="term" value="F:glycosyltransferase activity"/>
    <property type="evidence" value="ECO:0007669"/>
    <property type="project" value="UniProtKB-KW"/>
</dbReference>
<evidence type="ECO:0000256" key="9">
    <source>
        <dbReference type="ARBA" id="ARBA00023316"/>
    </source>
</evidence>
<comment type="caution">
    <text evidence="13">The sequence shown here is derived from an EMBL/GenBank/DDBJ whole genome shotgun (WGS) entry which is preliminary data.</text>
</comment>
<evidence type="ECO:0000256" key="5">
    <source>
        <dbReference type="ARBA" id="ARBA00022960"/>
    </source>
</evidence>
<organism evidence="13 14">
    <name type="scientific">Bosea minatitlanensis</name>
    <dbReference type="NCBI Taxonomy" id="128782"/>
    <lineage>
        <taxon>Bacteria</taxon>
        <taxon>Pseudomonadati</taxon>
        <taxon>Pseudomonadota</taxon>
        <taxon>Alphaproteobacteria</taxon>
        <taxon>Hyphomicrobiales</taxon>
        <taxon>Boseaceae</taxon>
        <taxon>Bosea</taxon>
    </lineage>
</organism>
<keyword evidence="9 10" id="KW-0961">Cell wall biogenesis/degradation</keyword>
<feature type="binding site" evidence="10">
    <location>
        <position position="125"/>
    </location>
    <ligand>
        <name>UDP-N-acetyl-alpha-D-glucosamine</name>
        <dbReference type="ChEBI" id="CHEBI:57705"/>
    </ligand>
</feature>
<feature type="binding site" evidence="10">
    <location>
        <position position="296"/>
    </location>
    <ligand>
        <name>UDP-N-acetyl-alpha-D-glucosamine</name>
        <dbReference type="ChEBI" id="CHEBI:57705"/>
    </ligand>
</feature>
<keyword evidence="6 10" id="KW-0573">Peptidoglycan synthesis</keyword>
<evidence type="ECO:0000256" key="2">
    <source>
        <dbReference type="ARBA" id="ARBA00022618"/>
    </source>
</evidence>
<keyword evidence="7 10" id="KW-0472">Membrane</keyword>
<evidence type="ECO:0000256" key="8">
    <source>
        <dbReference type="ARBA" id="ARBA00023306"/>
    </source>
</evidence>
<keyword evidence="4 10" id="KW-0808">Transferase</keyword>
<dbReference type="SUPFAM" id="SSF53756">
    <property type="entry name" value="UDP-Glycosyltransferase/glycogen phosphorylase"/>
    <property type="match status" value="1"/>
</dbReference>
<keyword evidence="8 10" id="KW-0131">Cell cycle</keyword>
<feature type="binding site" evidence="10">
    <location>
        <begin position="14"/>
        <end position="16"/>
    </location>
    <ligand>
        <name>UDP-N-acetyl-alpha-D-glucosamine</name>
        <dbReference type="ChEBI" id="CHEBI:57705"/>
    </ligand>
</feature>
<dbReference type="PANTHER" id="PTHR21015:SF22">
    <property type="entry name" value="GLYCOSYLTRANSFERASE"/>
    <property type="match status" value="1"/>
</dbReference>
<dbReference type="Proteomes" id="UP001595976">
    <property type="component" value="Unassembled WGS sequence"/>
</dbReference>
<dbReference type="InterPro" id="IPR006009">
    <property type="entry name" value="GlcNAc_MurG"/>
</dbReference>
<comment type="similarity">
    <text evidence="10">Belongs to the glycosyltransferase 28 family. MurG subfamily.</text>
</comment>
<feature type="binding site" evidence="10">
    <location>
        <position position="195"/>
    </location>
    <ligand>
        <name>UDP-N-acetyl-alpha-D-glucosamine</name>
        <dbReference type="ChEBI" id="CHEBI:57705"/>
    </ligand>
</feature>
<dbReference type="InterPro" id="IPR007235">
    <property type="entry name" value="Glyco_trans_28_C"/>
</dbReference>
<feature type="binding site" evidence="10">
    <location>
        <position position="168"/>
    </location>
    <ligand>
        <name>UDP-N-acetyl-alpha-D-glucosamine</name>
        <dbReference type="ChEBI" id="CHEBI:57705"/>
    </ligand>
</feature>
<evidence type="ECO:0000256" key="4">
    <source>
        <dbReference type="ARBA" id="ARBA00022679"/>
    </source>
</evidence>
<proteinExistence type="inferred from homology"/>
<dbReference type="Pfam" id="PF04101">
    <property type="entry name" value="Glyco_tran_28_C"/>
    <property type="match status" value="1"/>
</dbReference>
<dbReference type="HAMAP" id="MF_00033">
    <property type="entry name" value="MurG"/>
    <property type="match status" value="1"/>
</dbReference>
<keyword evidence="5 10" id="KW-0133">Cell shape</keyword>
<evidence type="ECO:0000313" key="14">
    <source>
        <dbReference type="Proteomes" id="UP001595976"/>
    </source>
</evidence>
<gene>
    <name evidence="10 13" type="primary">murG</name>
    <name evidence="13" type="ORF">ACFPK2_03210</name>
</gene>
<feature type="domain" description="Glycosyltransferase family 28 N-terminal" evidence="11">
    <location>
        <begin position="7"/>
        <end position="143"/>
    </location>
</feature>
<evidence type="ECO:0000256" key="10">
    <source>
        <dbReference type="HAMAP-Rule" id="MF_00033"/>
    </source>
</evidence>
<comment type="function">
    <text evidence="10">Cell wall formation. Catalyzes the transfer of a GlcNAc subunit on undecaprenyl-pyrophosphoryl-MurNAc-pentapeptide (lipid intermediate I) to form undecaprenyl-pyrophosphoryl-MurNAc-(pentapeptide)GlcNAc (lipid intermediate II).</text>
</comment>
<keyword evidence="2 10" id="KW-0132">Cell division</keyword>
<dbReference type="Gene3D" id="3.40.50.2000">
    <property type="entry name" value="Glycogen Phosphorylase B"/>
    <property type="match status" value="2"/>
</dbReference>
<comment type="pathway">
    <text evidence="10">Cell wall biogenesis; peptidoglycan biosynthesis.</text>
</comment>
<sequence>MAAGKLVMLAAGGTGGHLFPAEALSHALHARGQRVVLMTDTRAAEYAGSFPAEAVHAVPAATPSGRSPFAMTGALLKLAKGTFAARRIIGRIKPDVVVGFGGYPTVPPVLGASLAGVKTVIHEQNAVIGRANRFLAGRATVIATGFAEVGGIAEPLKAKCRHVGNPVRPAVLEVADRDYEWPGEGKIRLLVFGGSQGARVMADIVPPAIQLLSEAERARLSIVQQARAEDDERVRGIYEKLGIRATVSPFFKDLPAQMAAAQLVIARSGASTVAELTVIGRPAILVPLPGSLDQDQAANAAFLEKAGGAMRILQPDFTPRRLASELSQLIAQPAHLTTMAANAKSAGIPDAADRLADLVIATANFQN</sequence>
<evidence type="ECO:0000256" key="6">
    <source>
        <dbReference type="ARBA" id="ARBA00022984"/>
    </source>
</evidence>
<evidence type="ECO:0000256" key="3">
    <source>
        <dbReference type="ARBA" id="ARBA00022676"/>
    </source>
</evidence>
<dbReference type="EC" id="2.4.1.227" evidence="10"/>
<comment type="caution">
    <text evidence="10">Lacks conserved residue(s) required for the propagation of feature annotation.</text>
</comment>
<dbReference type="PANTHER" id="PTHR21015">
    <property type="entry name" value="UDP-N-ACETYLGLUCOSAMINE--N-ACETYLMURAMYL-(PENTAPEPTIDE) PYROPHOSPHORYL-UNDECAPRENOL N-ACETYLGLUCOSAMINE TRANSFERASE 1"/>
    <property type="match status" value="1"/>
</dbReference>
<dbReference type="InterPro" id="IPR004276">
    <property type="entry name" value="GlycoTrans_28_N"/>
</dbReference>
<evidence type="ECO:0000256" key="1">
    <source>
        <dbReference type="ARBA" id="ARBA00022475"/>
    </source>
</evidence>
<evidence type="ECO:0000256" key="7">
    <source>
        <dbReference type="ARBA" id="ARBA00023136"/>
    </source>
</evidence>
<evidence type="ECO:0000259" key="12">
    <source>
        <dbReference type="Pfam" id="PF04101"/>
    </source>
</evidence>
<name>A0ABW0EZL8_9HYPH</name>
<keyword evidence="14" id="KW-1185">Reference proteome</keyword>
<feature type="domain" description="Glycosyl transferase family 28 C-terminal" evidence="12">
    <location>
        <begin position="189"/>
        <end position="355"/>
    </location>
</feature>
<protein>
    <recommendedName>
        <fullName evidence="10">UDP-N-acetylglucosamine--N-acetylmuramyl-(pentapeptide) pyrophosphoryl-undecaprenol N-acetylglucosamine transferase</fullName>
        <ecNumber evidence="10">2.4.1.227</ecNumber>
    </recommendedName>
    <alternativeName>
        <fullName evidence="10">Undecaprenyl-PP-MurNAc-pentapeptide-UDPGlcNAc GlcNAc transferase</fullName>
    </alternativeName>
</protein>
<dbReference type="EMBL" id="JBHSLI010000001">
    <property type="protein sequence ID" value="MFC5291993.1"/>
    <property type="molecule type" value="Genomic_DNA"/>
</dbReference>
<dbReference type="Pfam" id="PF03033">
    <property type="entry name" value="Glyco_transf_28"/>
    <property type="match status" value="1"/>
</dbReference>
<keyword evidence="3 10" id="KW-0328">Glycosyltransferase</keyword>
<comment type="subcellular location">
    <subcellularLocation>
        <location evidence="10">Cell membrane</location>
        <topology evidence="10">Peripheral membrane protein</topology>
        <orientation evidence="10">Cytoplasmic side</orientation>
    </subcellularLocation>
</comment>
<keyword evidence="1 10" id="KW-1003">Cell membrane</keyword>